<dbReference type="InterPro" id="IPR008271">
    <property type="entry name" value="Ser/Thr_kinase_AS"/>
</dbReference>
<reference evidence="4" key="1">
    <citation type="submission" date="2023-06" db="EMBL/GenBank/DDBJ databases">
        <title>Genomic analysis of the entomopathogenic nematode Steinernema hermaphroditum.</title>
        <authorList>
            <person name="Schwarz E.M."/>
            <person name="Heppert J.K."/>
            <person name="Baniya A."/>
            <person name="Schwartz H.T."/>
            <person name="Tan C.-H."/>
            <person name="Antoshechkin I."/>
            <person name="Sternberg P.W."/>
            <person name="Goodrich-Blair H."/>
            <person name="Dillman A.R."/>
        </authorList>
    </citation>
    <scope>NUCLEOTIDE SEQUENCE</scope>
    <source>
        <strain evidence="4">PS9179</strain>
        <tissue evidence="4">Whole animal</tissue>
    </source>
</reference>
<dbReference type="InterPro" id="IPR050235">
    <property type="entry name" value="CK1_Ser-Thr_kinase"/>
</dbReference>
<dbReference type="PROSITE" id="PS00108">
    <property type="entry name" value="PROTEIN_KINASE_ST"/>
    <property type="match status" value="1"/>
</dbReference>
<comment type="caution">
    <text evidence="4">The sequence shown here is derived from an EMBL/GenBank/DDBJ whole genome shotgun (WGS) entry which is preliminary data.</text>
</comment>
<dbReference type="Proteomes" id="UP001175271">
    <property type="component" value="Unassembled WGS sequence"/>
</dbReference>
<gene>
    <name evidence="4" type="ORF">QR680_018897</name>
</gene>
<accession>A0AA39HLP0</accession>
<organism evidence="4 5">
    <name type="scientific">Steinernema hermaphroditum</name>
    <dbReference type="NCBI Taxonomy" id="289476"/>
    <lineage>
        <taxon>Eukaryota</taxon>
        <taxon>Metazoa</taxon>
        <taxon>Ecdysozoa</taxon>
        <taxon>Nematoda</taxon>
        <taxon>Chromadorea</taxon>
        <taxon>Rhabditida</taxon>
        <taxon>Tylenchina</taxon>
        <taxon>Panagrolaimomorpha</taxon>
        <taxon>Strongyloidoidea</taxon>
        <taxon>Steinernematidae</taxon>
        <taxon>Steinernema</taxon>
    </lineage>
</organism>
<dbReference type="GO" id="GO:0005524">
    <property type="term" value="F:ATP binding"/>
    <property type="evidence" value="ECO:0007669"/>
    <property type="project" value="InterPro"/>
</dbReference>
<dbReference type="EC" id="2.7.11.1" evidence="1"/>
<feature type="compositionally biased region" description="Polar residues" evidence="2">
    <location>
        <begin position="337"/>
        <end position="358"/>
    </location>
</feature>
<feature type="domain" description="Protein kinase" evidence="3">
    <location>
        <begin position="34"/>
        <end position="317"/>
    </location>
</feature>
<dbReference type="AlphaFoldDB" id="A0AA39HLP0"/>
<evidence type="ECO:0000256" key="1">
    <source>
        <dbReference type="ARBA" id="ARBA00012513"/>
    </source>
</evidence>
<name>A0AA39HLP0_9BILA</name>
<dbReference type="SMART" id="SM00220">
    <property type="entry name" value="S_TKc"/>
    <property type="match status" value="1"/>
</dbReference>
<keyword evidence="5" id="KW-1185">Reference proteome</keyword>
<dbReference type="Pfam" id="PF00069">
    <property type="entry name" value="Pkinase"/>
    <property type="match status" value="1"/>
</dbReference>
<dbReference type="InterPro" id="IPR000719">
    <property type="entry name" value="Prot_kinase_dom"/>
</dbReference>
<evidence type="ECO:0000256" key="2">
    <source>
        <dbReference type="SAM" id="MobiDB-lite"/>
    </source>
</evidence>
<evidence type="ECO:0000313" key="5">
    <source>
        <dbReference type="Proteomes" id="UP001175271"/>
    </source>
</evidence>
<dbReference type="Gene3D" id="1.10.510.10">
    <property type="entry name" value="Transferase(Phosphotransferase) domain 1"/>
    <property type="match status" value="1"/>
</dbReference>
<dbReference type="InterPro" id="IPR011009">
    <property type="entry name" value="Kinase-like_dom_sf"/>
</dbReference>
<evidence type="ECO:0000313" key="4">
    <source>
        <dbReference type="EMBL" id="KAK0406932.1"/>
    </source>
</evidence>
<feature type="region of interest" description="Disordered" evidence="2">
    <location>
        <begin position="336"/>
        <end position="368"/>
    </location>
</feature>
<dbReference type="PROSITE" id="PS50011">
    <property type="entry name" value="PROTEIN_KINASE_DOM"/>
    <property type="match status" value="1"/>
</dbReference>
<dbReference type="GO" id="GO:0004674">
    <property type="term" value="F:protein serine/threonine kinase activity"/>
    <property type="evidence" value="ECO:0007669"/>
    <property type="project" value="UniProtKB-EC"/>
</dbReference>
<sequence length="486" mass="55456">MAGASTQQWDTAVADDDMRRMLASKEGLVVNNRFRVLSNIAHGSYGDIFVGVDLKNASRKVALKFEKTTPLSTYEAALNKESSKDYLMYECSIYGTLLHKETPGQADTVGFPKSYGTVKIGNIRVLILDLLGPSIGSLFRYCDRKFSIHTIVNIGVQLIERIRHVHKSGIIHRDLKLENMVMGVQEKSHILHLIDYGLSRRLTDKTRPVAQKKGRLVGTVKYMSINSHKMVEQSKRDDLESAGYVLVELLNGDLPWKGYCHSSFARSEVCEYVLRLKETANWERLCPYMAKFMSYVKSLKVDDEPDYDILIEWVKTIEVNVVAEIANFEKLERATSESHQTTSSADSGLFSDSDSSNDTFRKSPDGLSSCCSSSAQSLDGTEFNYRDDVSHRFNYYFGTTYTVDDYDTEQLFGRLDDESDSDVSRSFDRKVEHLIPRPERYIELYNGLPTFSWDLRRSSPKADHQYTKMFFRWTDHEEDGPFLASC</sequence>
<proteinExistence type="predicted"/>
<dbReference type="EMBL" id="JAUCMV010000004">
    <property type="protein sequence ID" value="KAK0406932.1"/>
    <property type="molecule type" value="Genomic_DNA"/>
</dbReference>
<evidence type="ECO:0000259" key="3">
    <source>
        <dbReference type="PROSITE" id="PS50011"/>
    </source>
</evidence>
<dbReference type="SUPFAM" id="SSF56112">
    <property type="entry name" value="Protein kinase-like (PK-like)"/>
    <property type="match status" value="1"/>
</dbReference>
<dbReference type="PANTHER" id="PTHR11909">
    <property type="entry name" value="CASEIN KINASE-RELATED"/>
    <property type="match status" value="1"/>
</dbReference>
<protein>
    <recommendedName>
        <fullName evidence="1">non-specific serine/threonine protein kinase</fullName>
        <ecNumber evidence="1">2.7.11.1</ecNumber>
    </recommendedName>
</protein>